<comment type="caution">
    <text evidence="16">The sequence shown here is derived from an EMBL/GenBank/DDBJ whole genome shotgun (WGS) entry which is preliminary data.</text>
</comment>
<evidence type="ECO:0000256" key="2">
    <source>
        <dbReference type="ARBA" id="ARBA00022475"/>
    </source>
</evidence>
<feature type="transmembrane region" description="Helical" evidence="14">
    <location>
        <begin position="36"/>
        <end position="60"/>
    </location>
</feature>
<name>A0A8T2JYD1_9PIPI</name>
<organism evidence="16 17">
    <name type="scientific">Hymenochirus boettgeri</name>
    <name type="common">Congo dwarf clawed frog</name>
    <dbReference type="NCBI Taxonomy" id="247094"/>
    <lineage>
        <taxon>Eukaryota</taxon>
        <taxon>Metazoa</taxon>
        <taxon>Chordata</taxon>
        <taxon>Craniata</taxon>
        <taxon>Vertebrata</taxon>
        <taxon>Euteleostomi</taxon>
        <taxon>Amphibia</taxon>
        <taxon>Batrachia</taxon>
        <taxon>Anura</taxon>
        <taxon>Pipoidea</taxon>
        <taxon>Pipidae</taxon>
        <taxon>Pipinae</taxon>
        <taxon>Hymenochirus</taxon>
    </lineage>
</organism>
<dbReference type="AlphaFoldDB" id="A0A8T2JYD1"/>
<dbReference type="PRINTS" id="PR00237">
    <property type="entry name" value="GPCRRHODOPSN"/>
</dbReference>
<evidence type="ECO:0000256" key="8">
    <source>
        <dbReference type="ARBA" id="ARBA00023136"/>
    </source>
</evidence>
<feature type="transmembrane region" description="Helical" evidence="14">
    <location>
        <begin position="212"/>
        <end position="235"/>
    </location>
</feature>
<dbReference type="InterPro" id="IPR000725">
    <property type="entry name" value="Olfact_rcpt"/>
</dbReference>
<evidence type="ECO:0000256" key="11">
    <source>
        <dbReference type="ARBA" id="ARBA00023180"/>
    </source>
</evidence>
<keyword evidence="4 13" id="KW-0812">Transmembrane</keyword>
<feature type="transmembrane region" description="Helical" evidence="14">
    <location>
        <begin position="247"/>
        <end position="267"/>
    </location>
</feature>
<keyword evidence="2 14" id="KW-1003">Cell membrane</keyword>
<dbReference type="PROSITE" id="PS00237">
    <property type="entry name" value="G_PROTEIN_RECEP_F1_1"/>
    <property type="match status" value="1"/>
</dbReference>
<comment type="similarity">
    <text evidence="13">Belongs to the G-protein coupled receptor 1 family.</text>
</comment>
<keyword evidence="8 14" id="KW-0472">Membrane</keyword>
<reference evidence="16" key="1">
    <citation type="thesis" date="2020" institute="ProQuest LLC" country="789 East Eisenhower Parkway, Ann Arbor, MI, USA">
        <title>Comparative Genomics and Chromosome Evolution.</title>
        <authorList>
            <person name="Mudd A.B."/>
        </authorList>
    </citation>
    <scope>NUCLEOTIDE SEQUENCE</scope>
    <source>
        <strain evidence="16">Female2</strain>
        <tissue evidence="16">Blood</tissue>
    </source>
</reference>
<evidence type="ECO:0000313" key="17">
    <source>
        <dbReference type="Proteomes" id="UP000812440"/>
    </source>
</evidence>
<protein>
    <recommendedName>
        <fullName evidence="14">Olfactory receptor</fullName>
    </recommendedName>
</protein>
<gene>
    <name evidence="16" type="ORF">GDO86_015691</name>
</gene>
<keyword evidence="5 14" id="KW-0552">Olfaction</keyword>
<dbReference type="SUPFAM" id="SSF81321">
    <property type="entry name" value="Family A G protein-coupled receptor-like"/>
    <property type="match status" value="1"/>
</dbReference>
<evidence type="ECO:0000256" key="12">
    <source>
        <dbReference type="ARBA" id="ARBA00023224"/>
    </source>
</evidence>
<evidence type="ECO:0000313" key="16">
    <source>
        <dbReference type="EMBL" id="KAG8448713.1"/>
    </source>
</evidence>
<dbReference type="EMBL" id="JAACNH010000003">
    <property type="protein sequence ID" value="KAG8448713.1"/>
    <property type="molecule type" value="Genomic_DNA"/>
</dbReference>
<feature type="domain" description="G-protein coupled receptors family 1 profile" evidence="15">
    <location>
        <begin position="15"/>
        <end position="265"/>
    </location>
</feature>
<evidence type="ECO:0000256" key="7">
    <source>
        <dbReference type="ARBA" id="ARBA00023040"/>
    </source>
</evidence>
<evidence type="ECO:0000256" key="14">
    <source>
        <dbReference type="RuleBase" id="RU363047"/>
    </source>
</evidence>
<keyword evidence="12 13" id="KW-0807">Transducer</keyword>
<comment type="subcellular location">
    <subcellularLocation>
        <location evidence="1 14">Cell membrane</location>
        <topology evidence="1 14">Multi-pass membrane protein</topology>
    </subcellularLocation>
</comment>
<evidence type="ECO:0000256" key="1">
    <source>
        <dbReference type="ARBA" id="ARBA00004651"/>
    </source>
</evidence>
<dbReference type="PANTHER" id="PTHR24242">
    <property type="entry name" value="G-PROTEIN COUPLED RECEPTOR"/>
    <property type="match status" value="1"/>
</dbReference>
<evidence type="ECO:0000259" key="15">
    <source>
        <dbReference type="PROSITE" id="PS50262"/>
    </source>
</evidence>
<proteinExistence type="inferred from homology"/>
<dbReference type="OrthoDB" id="9830606at2759"/>
<dbReference type="PANTHER" id="PTHR24242:SF357">
    <property type="entry name" value="OLFACTORY RECEPTOR FAMILY 6 SUBFAMILY Q MEMBER 1 (GENE_PSEUDOGENE)"/>
    <property type="match status" value="1"/>
</dbReference>
<dbReference type="InterPro" id="IPR050939">
    <property type="entry name" value="Olfactory_GPCR1"/>
</dbReference>
<keyword evidence="9" id="KW-1015">Disulfide bond</keyword>
<keyword evidence="17" id="KW-1185">Reference proteome</keyword>
<evidence type="ECO:0000256" key="3">
    <source>
        <dbReference type="ARBA" id="ARBA00022606"/>
    </source>
</evidence>
<dbReference type="InterPro" id="IPR017452">
    <property type="entry name" value="GPCR_Rhodpsn_7TM"/>
</dbReference>
<evidence type="ECO:0000256" key="9">
    <source>
        <dbReference type="ARBA" id="ARBA00023157"/>
    </source>
</evidence>
<keyword evidence="10 13" id="KW-0675">Receptor</keyword>
<dbReference type="CDD" id="cd13954">
    <property type="entry name" value="7tmA_OR"/>
    <property type="match status" value="1"/>
</dbReference>
<dbReference type="FunFam" id="1.20.1070.10:FF:000001">
    <property type="entry name" value="Olfactory receptor"/>
    <property type="match status" value="1"/>
</dbReference>
<keyword evidence="7 13" id="KW-0297">G-protein coupled receptor</keyword>
<feature type="transmembrane region" description="Helical" evidence="14">
    <location>
        <begin position="66"/>
        <end position="94"/>
    </location>
</feature>
<dbReference type="Proteomes" id="UP000812440">
    <property type="component" value="Chromosome 8_10"/>
</dbReference>
<evidence type="ECO:0000256" key="4">
    <source>
        <dbReference type="ARBA" id="ARBA00022692"/>
    </source>
</evidence>
<dbReference type="GO" id="GO:0005886">
    <property type="term" value="C:plasma membrane"/>
    <property type="evidence" value="ECO:0007669"/>
    <property type="project" value="UniProtKB-SubCell"/>
</dbReference>
<keyword evidence="11" id="KW-0325">Glycoprotein</keyword>
<dbReference type="GO" id="GO:0004984">
    <property type="term" value="F:olfactory receptor activity"/>
    <property type="evidence" value="ECO:0007669"/>
    <property type="project" value="InterPro"/>
</dbReference>
<evidence type="ECO:0000256" key="6">
    <source>
        <dbReference type="ARBA" id="ARBA00022989"/>
    </source>
</evidence>
<evidence type="ECO:0000256" key="10">
    <source>
        <dbReference type="ARBA" id="ARBA00023170"/>
    </source>
</evidence>
<accession>A0A8T2JYD1</accession>
<dbReference type="InterPro" id="IPR000276">
    <property type="entry name" value="GPCR_Rhodpsn"/>
</dbReference>
<dbReference type="Gene3D" id="1.20.1070.10">
    <property type="entry name" value="Rhodopsin 7-helix transmembrane proteins"/>
    <property type="match status" value="1"/>
</dbReference>
<feature type="transmembrane region" description="Helical" evidence="14">
    <location>
        <begin position="114"/>
        <end position="136"/>
    </location>
</feature>
<dbReference type="PROSITE" id="PS50262">
    <property type="entry name" value="G_PROTEIN_RECEP_F1_2"/>
    <property type="match status" value="1"/>
</dbReference>
<keyword evidence="3 14" id="KW-0716">Sensory transduction</keyword>
<keyword evidence="6 14" id="KW-1133">Transmembrane helix</keyword>
<dbReference type="GO" id="GO:0004930">
    <property type="term" value="F:G protein-coupled receptor activity"/>
    <property type="evidence" value="ECO:0007669"/>
    <property type="project" value="UniProtKB-KW"/>
</dbReference>
<feature type="transmembrane region" description="Helical" evidence="14">
    <location>
        <begin position="6"/>
        <end position="24"/>
    </location>
</feature>
<evidence type="ECO:0000256" key="13">
    <source>
        <dbReference type="RuleBase" id="RU000688"/>
    </source>
</evidence>
<dbReference type="Pfam" id="PF13853">
    <property type="entry name" value="7tm_4"/>
    <property type="match status" value="1"/>
</dbReference>
<feature type="transmembrane region" description="Helical" evidence="14">
    <location>
        <begin position="174"/>
        <end position="200"/>
    </location>
</feature>
<sequence length="288" mass="32492">MFILLFIVYTFTVLENLLIVALIVRNPRLWKPMYIFLGNLSFLEIWYISVTLPNFLATVFSGNPEISYIGCITQLFTFTFLGATECFLLAVMAYDRYLAICKPLHYSLTMQNSYVFCLIVFSWFIGLFTPILPIAFLCQMDFCGSNQIDHYFCDAAPLVRLACGNIRAKTLVDFIVSLIVLTSSLSVIFVSYICIIWNIINMSSSSKGRSKAFSTCTSHLAVVCLFYGSMSFTYIRVAEGSSFSTNKVISVFYSVITPMLNPVIYTLRNEDVRIALHKALSAKKTIGP</sequence>
<evidence type="ECO:0000256" key="5">
    <source>
        <dbReference type="ARBA" id="ARBA00022725"/>
    </source>
</evidence>
<dbReference type="PRINTS" id="PR00245">
    <property type="entry name" value="OLFACTORYR"/>
</dbReference>